<proteinExistence type="predicted"/>
<feature type="compositionally biased region" description="Low complexity" evidence="2">
    <location>
        <begin position="290"/>
        <end position="325"/>
    </location>
</feature>
<feature type="region of interest" description="Disordered" evidence="2">
    <location>
        <begin position="191"/>
        <end position="229"/>
    </location>
</feature>
<dbReference type="EMBL" id="JACAZE010000001">
    <property type="protein sequence ID" value="KAF7322647.1"/>
    <property type="molecule type" value="Genomic_DNA"/>
</dbReference>
<reference evidence="3" key="1">
    <citation type="submission" date="2020-05" db="EMBL/GenBank/DDBJ databases">
        <title>Mycena genomes resolve the evolution of fungal bioluminescence.</title>
        <authorList>
            <person name="Tsai I.J."/>
        </authorList>
    </citation>
    <scope>NUCLEOTIDE SEQUENCE</scope>
    <source>
        <strain evidence="3">110903Hualien_Pintung</strain>
    </source>
</reference>
<dbReference type="AlphaFoldDB" id="A0A8H6TTU0"/>
<sequence>MWNKFSSIVKSGPSGKAADEDYQAGPSSSPSKRKSAFGSLKLVTSPLKIPHKVKSSFNLHGNSSQLTVASQADGPNRSQELLANTNTAPRQKAARRSSFNLLTRRPSLDALSRPAPRRQSIDMLRIPPRLPPDPESRSRSPSPDYTRERAATVSGSASGSMRSILREPNTPGAGKNVRFFGGTFDLDNRMNHISRSTPPEEVVFQSSPSRTASPKTSYRRVSPKSKNRPSVVDIFAPSAVTASFFNQLDGPPMPSSPTASVHALGSALELAEQRKDNNKTPTTSHSRNASFSDTSVVSKRSSSSKSESSDAETSFTTTSSASSHSSHIDCLPNPEAPPVGDRDPFAMNAKTFYAPQSMIPTTPPNGSRHVRRASKEESIIFSLQAQLAMQSELCDQYETDLRARDELVGVLRKKLEEAEEEDAKKKKFLKAWKKKVLELEKTCRYLEDEVETSRQESMERSVMDEASGEALRMLHRQIAALERERDVWKKTETVLRDELRRLETLIGERRNETAMLRASLGSLSEKEAKQKEEQAALEELKSLVASLEEQLRSEKDKQEAAEKDLEQRAAQLERRNAELLVELELNAKSVQSRDDEVALLKLKLEDALDSAEKAARSLKVSEAGTCSLAMERDAMKLQLTKLQQRQTRGEEADRKVAELRDDLLELREVNQSLQRERDQLNSRLDSADADKRKLDRYEEQAQQQSAALDALRAQMEKMQQEHTAALAEAQRARAQLESDTTAETLRLKEQVLDLQQENASQEVRMLQIAKERAQDKQDLEGLNIALDAKQQELELLKRRLGVRGTAGGASTTATKPPPVSRRESVTPRIPRPSSIASESGAESGRERKASTESHANTPPKMTLTSKNRRLSSSSISPPKSAGTVGSMGPPPLRSRPSIVSANAPRTLTRTTSSITSSATKVATKPALAKSTAAASAHATATANATAERNEKENSDAVHTAASTRRHSRIPTLAI</sequence>
<keyword evidence="1" id="KW-0175">Coiled coil</keyword>
<feature type="region of interest" description="Disordered" evidence="2">
    <location>
        <begin position="275"/>
        <end position="346"/>
    </location>
</feature>
<gene>
    <name evidence="3" type="ORF">HMN09_00043300</name>
</gene>
<accession>A0A8H6TTU0</accession>
<organism evidence="3 4">
    <name type="scientific">Mycena chlorophos</name>
    <name type="common">Agaric fungus</name>
    <name type="synonym">Agaricus chlorophos</name>
    <dbReference type="NCBI Taxonomy" id="658473"/>
    <lineage>
        <taxon>Eukaryota</taxon>
        <taxon>Fungi</taxon>
        <taxon>Dikarya</taxon>
        <taxon>Basidiomycota</taxon>
        <taxon>Agaricomycotina</taxon>
        <taxon>Agaricomycetes</taxon>
        <taxon>Agaricomycetidae</taxon>
        <taxon>Agaricales</taxon>
        <taxon>Marasmiineae</taxon>
        <taxon>Mycenaceae</taxon>
        <taxon>Mycena</taxon>
    </lineage>
</organism>
<feature type="coiled-coil region" evidence="1">
    <location>
        <begin position="649"/>
        <end position="799"/>
    </location>
</feature>
<dbReference type="OrthoDB" id="2593174at2759"/>
<dbReference type="PANTHER" id="PTHR43941:SF1">
    <property type="entry name" value="STRUCTURAL MAINTENANCE OF CHROMOSOMES PROTEIN 2"/>
    <property type="match status" value="1"/>
</dbReference>
<evidence type="ECO:0000313" key="3">
    <source>
        <dbReference type="EMBL" id="KAF7322647.1"/>
    </source>
</evidence>
<protein>
    <submittedName>
        <fullName evidence="3">Uncharacterized protein</fullName>
    </submittedName>
</protein>
<feature type="region of interest" description="Disordered" evidence="2">
    <location>
        <begin position="804"/>
        <end position="974"/>
    </location>
</feature>
<feature type="compositionally biased region" description="Low complexity" evidence="2">
    <location>
        <begin position="862"/>
        <end position="880"/>
    </location>
</feature>
<feature type="coiled-coil region" evidence="1">
    <location>
        <begin position="401"/>
        <end position="491"/>
    </location>
</feature>
<feature type="compositionally biased region" description="Low complexity" evidence="2">
    <location>
        <begin position="905"/>
        <end position="946"/>
    </location>
</feature>
<dbReference type="Proteomes" id="UP000613580">
    <property type="component" value="Unassembled WGS sequence"/>
</dbReference>
<evidence type="ECO:0000313" key="4">
    <source>
        <dbReference type="Proteomes" id="UP000613580"/>
    </source>
</evidence>
<evidence type="ECO:0000256" key="2">
    <source>
        <dbReference type="SAM" id="MobiDB-lite"/>
    </source>
</evidence>
<comment type="caution">
    <text evidence="3">The sequence shown here is derived from an EMBL/GenBank/DDBJ whole genome shotgun (WGS) entry which is preliminary data.</text>
</comment>
<keyword evidence="4" id="KW-1185">Reference proteome</keyword>
<feature type="compositionally biased region" description="Polar residues" evidence="2">
    <location>
        <begin position="279"/>
        <end position="289"/>
    </location>
</feature>
<evidence type="ECO:0000256" key="1">
    <source>
        <dbReference type="SAM" id="Coils"/>
    </source>
</evidence>
<name>A0A8H6TTU0_MYCCL</name>
<feature type="region of interest" description="Disordered" evidence="2">
    <location>
        <begin position="66"/>
        <end position="176"/>
    </location>
</feature>
<feature type="region of interest" description="Disordered" evidence="2">
    <location>
        <begin position="1"/>
        <end position="37"/>
    </location>
</feature>
<feature type="compositionally biased region" description="Basic residues" evidence="2">
    <location>
        <begin position="217"/>
        <end position="227"/>
    </location>
</feature>
<feature type="coiled-coil region" evidence="1">
    <location>
        <begin position="523"/>
        <end position="621"/>
    </location>
</feature>
<feature type="compositionally biased region" description="Polar residues" evidence="2">
    <location>
        <begin position="204"/>
        <end position="216"/>
    </location>
</feature>
<feature type="compositionally biased region" description="Polar residues" evidence="2">
    <location>
        <begin position="76"/>
        <end position="89"/>
    </location>
</feature>
<dbReference type="PANTHER" id="PTHR43941">
    <property type="entry name" value="STRUCTURAL MAINTENANCE OF CHROMOSOMES PROTEIN 2"/>
    <property type="match status" value="1"/>
</dbReference>
<feature type="compositionally biased region" description="Low complexity" evidence="2">
    <location>
        <begin position="833"/>
        <end position="842"/>
    </location>
</feature>